<comment type="caution">
    <text evidence="2">The sequence shown here is derived from an EMBL/GenBank/DDBJ whole genome shotgun (WGS) entry which is preliminary data.</text>
</comment>
<dbReference type="AlphaFoldDB" id="A0AAN6LUT8"/>
<organism evidence="2 3">
    <name type="scientific">Pseudopithomyces chartarum</name>
    <dbReference type="NCBI Taxonomy" id="1892770"/>
    <lineage>
        <taxon>Eukaryota</taxon>
        <taxon>Fungi</taxon>
        <taxon>Dikarya</taxon>
        <taxon>Ascomycota</taxon>
        <taxon>Pezizomycotina</taxon>
        <taxon>Dothideomycetes</taxon>
        <taxon>Pleosporomycetidae</taxon>
        <taxon>Pleosporales</taxon>
        <taxon>Massarineae</taxon>
        <taxon>Didymosphaeriaceae</taxon>
        <taxon>Pseudopithomyces</taxon>
    </lineage>
</organism>
<dbReference type="EMBL" id="WVTA01000008">
    <property type="protein sequence ID" value="KAK3207706.1"/>
    <property type="molecule type" value="Genomic_DNA"/>
</dbReference>
<accession>A0AAN6LUT8</accession>
<gene>
    <name evidence="2" type="ORF">GRF29_96g95405</name>
</gene>
<evidence type="ECO:0000313" key="3">
    <source>
        <dbReference type="Proteomes" id="UP001280581"/>
    </source>
</evidence>
<feature type="compositionally biased region" description="Polar residues" evidence="1">
    <location>
        <begin position="7"/>
        <end position="23"/>
    </location>
</feature>
<proteinExistence type="predicted"/>
<reference evidence="2 3" key="1">
    <citation type="submission" date="2021-02" db="EMBL/GenBank/DDBJ databases">
        <title>Genome assembly of Pseudopithomyces chartarum.</title>
        <authorList>
            <person name="Jauregui R."/>
            <person name="Singh J."/>
            <person name="Voisey C."/>
        </authorList>
    </citation>
    <scope>NUCLEOTIDE SEQUENCE [LARGE SCALE GENOMIC DNA]</scope>
    <source>
        <strain evidence="2 3">AGR01</strain>
    </source>
</reference>
<protein>
    <submittedName>
        <fullName evidence="2">Uncharacterized protein</fullName>
    </submittedName>
</protein>
<sequence length="173" mass="20106">MPEIAHSNAQHARHSSSSTINQDTYTSRHEPFLKFWTLLARGERPGGGNRRPTSDVIKKYDNFKAALSHDQLLKFDEFSQGWKKPGIMAMDNAGDPAALAHWFIETAIHWGMSLEQVDKEVFEASRLSDDQRKEWIGLFGEYERKVEHGRQVIKERHLRFIRDMKDQETPENI</sequence>
<evidence type="ECO:0000256" key="1">
    <source>
        <dbReference type="SAM" id="MobiDB-lite"/>
    </source>
</evidence>
<keyword evidence="3" id="KW-1185">Reference proteome</keyword>
<name>A0AAN6LUT8_9PLEO</name>
<evidence type="ECO:0000313" key="2">
    <source>
        <dbReference type="EMBL" id="KAK3207706.1"/>
    </source>
</evidence>
<dbReference type="Proteomes" id="UP001280581">
    <property type="component" value="Unassembled WGS sequence"/>
</dbReference>
<feature type="region of interest" description="Disordered" evidence="1">
    <location>
        <begin position="1"/>
        <end position="23"/>
    </location>
</feature>